<sequence>MKALICSDSHQRLDYFQQVMELEEPEVVIFAGDHSTDAFDMSLVFREIPFAIVKGNTDYDDFDTRETKIFDLFGKKVLLTHGHLFNVKTTLKELEKKARYENVDICIFGHTHKEFLEEKNGIIFVNPGALQDKKYVMYYGGKRFEQKILK</sequence>
<dbReference type="EC" id="3.1.4.-" evidence="2"/>
<dbReference type="GO" id="GO:0016787">
    <property type="term" value="F:hydrolase activity"/>
    <property type="evidence" value="ECO:0007669"/>
    <property type="project" value="UniProtKB-UniRule"/>
</dbReference>
<dbReference type="RefSeq" id="WP_094079518.1">
    <property type="nucleotide sequence ID" value="NZ_CP165644.1"/>
</dbReference>
<evidence type="ECO:0000256" key="2">
    <source>
        <dbReference type="RuleBase" id="RU362039"/>
    </source>
</evidence>
<accession>A0AB39VI43</accession>
<organism evidence="4">
    <name type="scientific">Leptotrichia rugosa</name>
    <dbReference type="NCBI Taxonomy" id="3239302"/>
    <lineage>
        <taxon>Bacteria</taxon>
        <taxon>Fusobacteriati</taxon>
        <taxon>Fusobacteriota</taxon>
        <taxon>Fusobacteriia</taxon>
        <taxon>Fusobacteriales</taxon>
        <taxon>Leptotrichiaceae</taxon>
        <taxon>Leptotrichia</taxon>
    </lineage>
</organism>
<dbReference type="EMBL" id="CP165644">
    <property type="protein sequence ID" value="XDU66822.1"/>
    <property type="molecule type" value="Genomic_DNA"/>
</dbReference>
<proteinExistence type="inferred from homology"/>
<dbReference type="InterPro" id="IPR029052">
    <property type="entry name" value="Metallo-depent_PP-like"/>
</dbReference>
<evidence type="ECO:0000313" key="4">
    <source>
        <dbReference type="EMBL" id="XDU66822.1"/>
    </source>
</evidence>
<evidence type="ECO:0000256" key="1">
    <source>
        <dbReference type="ARBA" id="ARBA00008950"/>
    </source>
</evidence>
<dbReference type="Gene3D" id="3.60.21.10">
    <property type="match status" value="1"/>
</dbReference>
<dbReference type="NCBIfam" id="TIGR00040">
    <property type="entry name" value="yfcE"/>
    <property type="match status" value="1"/>
</dbReference>
<feature type="domain" description="Calcineurin-like phosphoesterase" evidence="3">
    <location>
        <begin position="1"/>
        <end position="133"/>
    </location>
</feature>
<dbReference type="PANTHER" id="PTHR11124">
    <property type="entry name" value="VACUOLAR SORTING PROTEIN VPS29"/>
    <property type="match status" value="1"/>
</dbReference>
<dbReference type="InterPro" id="IPR024654">
    <property type="entry name" value="Calcineurin-like_PHP_lpxH"/>
</dbReference>
<comment type="similarity">
    <text evidence="1 2">Belongs to the metallophosphoesterase superfamily. YfcE family.</text>
</comment>
<dbReference type="SUPFAM" id="SSF56300">
    <property type="entry name" value="Metallo-dependent phosphatases"/>
    <property type="match status" value="1"/>
</dbReference>
<dbReference type="AlphaFoldDB" id="A0AB39VI43"/>
<dbReference type="KEGG" id="lrug:AB8B22_10735"/>
<reference evidence="4" key="1">
    <citation type="submission" date="2024-07" db="EMBL/GenBank/DDBJ databases">
        <authorList>
            <person name="Li X.-J."/>
            <person name="Wang X."/>
        </authorList>
    </citation>
    <scope>NUCLEOTIDE SEQUENCE</scope>
    <source>
        <strain evidence="4">HSP-334</strain>
    </source>
</reference>
<dbReference type="GO" id="GO:0046872">
    <property type="term" value="F:metal ion binding"/>
    <property type="evidence" value="ECO:0007669"/>
    <property type="project" value="UniProtKB-KW"/>
</dbReference>
<gene>
    <name evidence="4" type="ORF">AB8B22_10735</name>
</gene>
<protein>
    <recommendedName>
        <fullName evidence="2">Phosphoesterase</fullName>
        <ecNumber evidence="2">3.1.4.-</ecNumber>
    </recommendedName>
</protein>
<dbReference type="InterPro" id="IPR000979">
    <property type="entry name" value="Phosphodiesterase_MJ0936/Vps29"/>
</dbReference>
<name>A0AB39VI43_9FUSO</name>
<evidence type="ECO:0000259" key="3">
    <source>
        <dbReference type="Pfam" id="PF12850"/>
    </source>
</evidence>
<comment type="cofactor">
    <cofactor evidence="2">
        <name>a divalent metal cation</name>
        <dbReference type="ChEBI" id="CHEBI:60240"/>
    </cofactor>
</comment>
<keyword evidence="2" id="KW-0479">Metal-binding</keyword>
<dbReference type="Pfam" id="PF12850">
    <property type="entry name" value="Metallophos_2"/>
    <property type="match status" value="1"/>
</dbReference>